<dbReference type="GO" id="GO:0008768">
    <property type="term" value="F:UDP-sugar diphosphatase activity"/>
    <property type="evidence" value="ECO:0007669"/>
    <property type="project" value="TreeGrafter"/>
</dbReference>
<dbReference type="SUPFAM" id="SSF55816">
    <property type="entry name" value="5'-nucleotidase (syn. UDP-sugar hydrolase), C-terminal domain"/>
    <property type="match status" value="1"/>
</dbReference>
<dbReference type="GO" id="GO:0004519">
    <property type="term" value="F:endonuclease activity"/>
    <property type="evidence" value="ECO:0007669"/>
    <property type="project" value="UniProtKB-KW"/>
</dbReference>
<keyword evidence="5" id="KW-0540">Nuclease</keyword>
<name>A0A6N2QYI1_9ACTO</name>
<feature type="region of interest" description="Disordered" evidence="2">
    <location>
        <begin position="29"/>
        <end position="70"/>
    </location>
</feature>
<feature type="compositionally biased region" description="Low complexity" evidence="2">
    <location>
        <begin position="29"/>
        <end position="69"/>
    </location>
</feature>
<accession>A0A6N2QYI1</accession>
<protein>
    <submittedName>
        <fullName evidence="5">Endonuclease YhcR</fullName>
        <ecNumber evidence="5">3.1.31.-</ecNumber>
    </submittedName>
</protein>
<dbReference type="InterPro" id="IPR006179">
    <property type="entry name" value="5_nucleotidase/apyrase"/>
</dbReference>
<keyword evidence="1" id="KW-0732">Signal</keyword>
<keyword evidence="3" id="KW-1133">Transmembrane helix</keyword>
<evidence type="ECO:0000259" key="4">
    <source>
        <dbReference type="Pfam" id="PF02872"/>
    </source>
</evidence>
<feature type="domain" description="5'-Nucleotidase C-terminal" evidence="4">
    <location>
        <begin position="411"/>
        <end position="563"/>
    </location>
</feature>
<keyword evidence="1 5" id="KW-0378">Hydrolase</keyword>
<evidence type="ECO:0000313" key="5">
    <source>
        <dbReference type="EMBL" id="VYS73258.1"/>
    </source>
</evidence>
<dbReference type="GO" id="GO:0009166">
    <property type="term" value="P:nucleotide catabolic process"/>
    <property type="evidence" value="ECO:0007669"/>
    <property type="project" value="InterPro"/>
</dbReference>
<dbReference type="AlphaFoldDB" id="A0A6N2QYI1"/>
<dbReference type="PANTHER" id="PTHR11575:SF24">
    <property type="entry name" value="5'-NUCLEOTIDASE"/>
    <property type="match status" value="1"/>
</dbReference>
<evidence type="ECO:0000256" key="3">
    <source>
        <dbReference type="SAM" id="Phobius"/>
    </source>
</evidence>
<dbReference type="EC" id="3.1.31.-" evidence="5"/>
<comment type="similarity">
    <text evidence="1">Belongs to the 5'-nucleotidase family.</text>
</comment>
<dbReference type="GO" id="GO:0000166">
    <property type="term" value="F:nucleotide binding"/>
    <property type="evidence" value="ECO:0007669"/>
    <property type="project" value="UniProtKB-KW"/>
</dbReference>
<dbReference type="SUPFAM" id="SSF56300">
    <property type="entry name" value="Metallo-dependent phosphatases"/>
    <property type="match status" value="1"/>
</dbReference>
<evidence type="ECO:0000256" key="1">
    <source>
        <dbReference type="RuleBase" id="RU362119"/>
    </source>
</evidence>
<dbReference type="Gene3D" id="3.60.21.10">
    <property type="match status" value="1"/>
</dbReference>
<dbReference type="GO" id="GO:0008253">
    <property type="term" value="F:5'-nucleotidase activity"/>
    <property type="evidence" value="ECO:0007669"/>
    <property type="project" value="TreeGrafter"/>
</dbReference>
<keyword evidence="1" id="KW-0547">Nucleotide-binding</keyword>
<dbReference type="GO" id="GO:0030288">
    <property type="term" value="C:outer membrane-bounded periplasmic space"/>
    <property type="evidence" value="ECO:0007669"/>
    <property type="project" value="TreeGrafter"/>
</dbReference>
<feature type="transmembrane region" description="Helical" evidence="3">
    <location>
        <begin position="742"/>
        <end position="761"/>
    </location>
</feature>
<gene>
    <name evidence="5" type="primary">yhcR</name>
    <name evidence="5" type="ORF">AOLFYP35_00074</name>
</gene>
<dbReference type="EMBL" id="CACRSM010000001">
    <property type="protein sequence ID" value="VYS73258.1"/>
    <property type="molecule type" value="Genomic_DNA"/>
</dbReference>
<proteinExistence type="inferred from homology"/>
<dbReference type="Pfam" id="PF02872">
    <property type="entry name" value="5_nucleotid_C"/>
    <property type="match status" value="1"/>
</dbReference>
<reference evidence="5" key="1">
    <citation type="submission" date="2019-11" db="EMBL/GenBank/DDBJ databases">
        <authorList>
            <person name="Feng L."/>
        </authorList>
    </citation>
    <scope>NUCLEOTIDE SEQUENCE</scope>
    <source>
        <strain evidence="5">AodontolyticusLFYP35</strain>
    </source>
</reference>
<keyword evidence="3" id="KW-0472">Membrane</keyword>
<dbReference type="InterPro" id="IPR029052">
    <property type="entry name" value="Metallo-depent_PP-like"/>
</dbReference>
<feature type="signal peptide" evidence="1">
    <location>
        <begin position="1"/>
        <end position="27"/>
    </location>
</feature>
<dbReference type="InterPro" id="IPR036907">
    <property type="entry name" value="5'-Nucleotdase_C_sf"/>
</dbReference>
<keyword evidence="3" id="KW-0812">Transmembrane</keyword>
<keyword evidence="5" id="KW-0255">Endonuclease</keyword>
<dbReference type="PANTHER" id="PTHR11575">
    <property type="entry name" value="5'-NUCLEOTIDASE-RELATED"/>
    <property type="match status" value="1"/>
</dbReference>
<dbReference type="Gene3D" id="3.90.780.10">
    <property type="entry name" value="5'-Nucleotidase, C-terminal domain"/>
    <property type="match status" value="1"/>
</dbReference>
<sequence length="766" mass="79641">MFTTSRRVAIATGAALALFATPLTALAEPASDATPTAEASTEAPAATPTAEASASEATPDPAPAAGTDRGASDIVTLDLYNLTDVHGHIEPQKDRKTKKISESGLPAMNCYLKKAKATNPNSSFTLLGDNIGASPYTSGALKDNPTIEALNTMHPLASTMGNHELDMGQAVFKQRVDGSNPSEFVQTNFPYLAANVDGMGTWGSGTPYLGEYKLWTSPSGVTVAFIGAIAGDVPYKLSPGTTAGLTFNDPIAKINTLAKKLKQDGTAQIVIAMLDDDVKNNYPKMSADVDGLMGGDTHVPYEFDHVDSPVTLTSANPLLAGVASGSYTDNLGLIQISYDTATGKVVKADTKLIPAATVYECGEDPETKAVVTRAQQASAVAGAEVVARGYTESFHRGIFEAPDGSIEKGGNRGIESTLGNLAADAMRETIRTADGNPVDIGMINAGGLRADLEPGSDGTITYKQSYDVMPFSNELGYVTIKGSDVKDALEEQWKTNLNSQNSRPLLKLGLSKNVQYTYDASKPYGERITSLLVNGAPIDMNKEYTVGSVTFLLAGGDTFPALTRGTKTVLGNLDRDKFNEYLGAHNGIKAATLKQAIGVTLPSDTLTPDQEFTVPLRGLSFSEGPGKTQNVKVSFGSVVASASVDNSLRELHASDEASVITTDGAGQATLKASLPMSVCAAKPEGGVLSLPVTVETDFGTVVPEAAGLTVSVACPAVQQPATPNIAVNPKAPKGKKLAKTGSVAGIAVLAALALGGAGFALRRKKN</sequence>
<dbReference type="PRINTS" id="PR01607">
    <property type="entry name" value="APYRASEFAMLY"/>
</dbReference>
<evidence type="ECO:0000256" key="2">
    <source>
        <dbReference type="SAM" id="MobiDB-lite"/>
    </source>
</evidence>
<organism evidence="5">
    <name type="scientific">Schaalia odontolytica</name>
    <dbReference type="NCBI Taxonomy" id="1660"/>
    <lineage>
        <taxon>Bacteria</taxon>
        <taxon>Bacillati</taxon>
        <taxon>Actinomycetota</taxon>
        <taxon>Actinomycetes</taxon>
        <taxon>Actinomycetales</taxon>
        <taxon>Actinomycetaceae</taxon>
        <taxon>Schaalia</taxon>
    </lineage>
</organism>
<dbReference type="InterPro" id="IPR008334">
    <property type="entry name" value="5'-Nucleotdase_C"/>
</dbReference>
<feature type="chain" id="PRO_5027138169" evidence="1">
    <location>
        <begin position="28"/>
        <end position="766"/>
    </location>
</feature>